<dbReference type="AlphaFoldDB" id="A0A1D2A695"/>
<evidence type="ECO:0000256" key="2">
    <source>
        <dbReference type="ARBA" id="ARBA00022741"/>
    </source>
</evidence>
<name>A0A1D2A695_AUXPR</name>
<evidence type="ECO:0000256" key="8">
    <source>
        <dbReference type="PROSITE-ProRule" id="PRU01052"/>
    </source>
</evidence>
<evidence type="ECO:0000256" key="7">
    <source>
        <dbReference type="ARBA" id="ARBA00023136"/>
    </source>
</evidence>
<dbReference type="InterPro" id="IPR030386">
    <property type="entry name" value="G_GB1_RHD3_dom"/>
</dbReference>
<dbReference type="Gene3D" id="3.40.50.300">
    <property type="entry name" value="P-loop containing nucleotide triphosphate hydrolases"/>
    <property type="match status" value="1"/>
</dbReference>
<evidence type="ECO:0000256" key="6">
    <source>
        <dbReference type="ARBA" id="ARBA00023134"/>
    </source>
</evidence>
<dbReference type="PANTHER" id="PTHR45923">
    <property type="entry name" value="PROTEIN SEY1"/>
    <property type="match status" value="1"/>
</dbReference>
<dbReference type="PANTHER" id="PTHR45923:SF2">
    <property type="entry name" value="PROTEIN SEY1"/>
    <property type="match status" value="1"/>
</dbReference>
<dbReference type="GO" id="GO:0005783">
    <property type="term" value="C:endoplasmic reticulum"/>
    <property type="evidence" value="ECO:0007669"/>
    <property type="project" value="TreeGrafter"/>
</dbReference>
<evidence type="ECO:0000256" key="9">
    <source>
        <dbReference type="SAM" id="MobiDB-lite"/>
    </source>
</evidence>
<gene>
    <name evidence="11" type="ORF">g.86268</name>
</gene>
<accession>A0A1D2A695</accession>
<dbReference type="InterPro" id="IPR046758">
    <property type="entry name" value="Sey1/RHD3-like_3HB"/>
</dbReference>
<feature type="domain" description="GB1/RHD3-type G" evidence="10">
    <location>
        <begin position="63"/>
        <end position="283"/>
    </location>
</feature>
<feature type="compositionally biased region" description="Polar residues" evidence="9">
    <location>
        <begin position="14"/>
        <end position="24"/>
    </location>
</feature>
<protein>
    <recommendedName>
        <fullName evidence="10">GB1/RHD3-type G domain-containing protein</fullName>
    </recommendedName>
</protein>
<feature type="region of interest" description="Disordered" evidence="9">
    <location>
        <begin position="897"/>
        <end position="962"/>
    </location>
</feature>
<dbReference type="HAMAP" id="MF_03109">
    <property type="entry name" value="Sey1"/>
    <property type="match status" value="1"/>
</dbReference>
<proteinExistence type="inferred from homology"/>
<dbReference type="InterPro" id="IPR027417">
    <property type="entry name" value="P-loop_NTPase"/>
</dbReference>
<keyword evidence="7" id="KW-0472">Membrane</keyword>
<dbReference type="GO" id="GO:0005525">
    <property type="term" value="F:GTP binding"/>
    <property type="evidence" value="ECO:0007669"/>
    <property type="project" value="UniProtKB-KW"/>
</dbReference>
<keyword evidence="4" id="KW-0256">Endoplasmic reticulum</keyword>
<sequence length="962" mass="101086">SCPPEPQVNPRPISMSSSEPNNSGALDPSSLAPRILQVVQGDGTFDEPAVQAYMHSSGVESTGIDYTVVAIMGPQSSGKSTLLNALFGTSFTEMDALSGRSQTTRGVWLAPAPRISEPLTLVMDLEGSDGRERGEDDTSFERQSALFALAVADVVVVNMWAKDVGRESGAGKPLLKTIFQVNLKLFQPAAGQRRTVLLFVFRDRTRTPLDLLRSTWEVDLVRMWEGIAKPPAYEGLPLTDFFEVQYAALANYEDRAEDFRAETHLLRRRFTQEDPETLLRSYPTKLPGAALGLSMAKVWEVIRANKDLNLPAHRVMVANLRCAELAEATFQAFAEDPAWQEVAGEADLVPGFGWRVSDQLTEALAGYDEEARYFDPDVSAAKRAGLTSDLLDLVRPAFVAQLDALRGMALAGFSAQLADPQAPEGEAWVDRVARLEAEALAMFDSTAPDLAVGPAAEAWAGLEAGAREGLRSALGAEAAATRGEVVRAALAAAERSAAAAVGAAAGPLFDSAPADLWRRGARAVDAARDAAAARLENALDGYGVGASEGLALIGGVETAARARLLAAAREAANTALSRLRERFHDRFSRDEAGLPRAWTAKSDVAGAAAAGRAAAAALLALLAVARLPRAGALSPRAAAQAEAAEAVTRAVEALAVEGQRTAPGSSATAPGAPPSELDALTAAEWPGVDPEDVLLDPPAVRAIWRQFSSDSAIAVQQAAATREANRLAGARGPPLWAIAAMAVLGFNEAMAVLRNPLWLLLLLLAFLFARTVYNELDVEGEMANGLLPGALAVAAKFWPTLQRVVHQTLASAKKFLAEDEGGAARAGDAADGSGPGGFTRAEPASSAAQVVRRQDSGIRPSVRSPVGLAPLPAYTREVEMTEAIEEEPEHEALAAVEGEDAPHAGAGVSAAEGVEDGGGERGSAAPLEVTLESSTPPAVDPRDRDAASGQPQAAPDESRKDR</sequence>
<evidence type="ECO:0000256" key="4">
    <source>
        <dbReference type="ARBA" id="ARBA00022824"/>
    </source>
</evidence>
<keyword evidence="3" id="KW-0378">Hydrolase</keyword>
<dbReference type="EMBL" id="GDKF01004147">
    <property type="protein sequence ID" value="JAT74475.1"/>
    <property type="molecule type" value="Transcribed_RNA"/>
</dbReference>
<organism evidence="11">
    <name type="scientific">Auxenochlorella protothecoides</name>
    <name type="common">Green microalga</name>
    <name type="synonym">Chlorella protothecoides</name>
    <dbReference type="NCBI Taxonomy" id="3075"/>
    <lineage>
        <taxon>Eukaryota</taxon>
        <taxon>Viridiplantae</taxon>
        <taxon>Chlorophyta</taxon>
        <taxon>core chlorophytes</taxon>
        <taxon>Trebouxiophyceae</taxon>
        <taxon>Chlorellales</taxon>
        <taxon>Chlorellaceae</taxon>
        <taxon>Auxenochlorella</taxon>
    </lineage>
</organism>
<dbReference type="Pfam" id="PF20428">
    <property type="entry name" value="Sey1_3HB"/>
    <property type="match status" value="1"/>
</dbReference>
<keyword evidence="1" id="KW-0812">Transmembrane</keyword>
<comment type="similarity">
    <text evidence="8">Belongs to the TRAFAC class dynamin-like GTPase superfamily. GB1/RHD3 GTPase family.</text>
</comment>
<feature type="region of interest" description="Disordered" evidence="9">
    <location>
        <begin position="824"/>
        <end position="868"/>
    </location>
</feature>
<keyword evidence="2" id="KW-0547">Nucleotide-binding</keyword>
<feature type="region of interest" description="Disordered" evidence="9">
    <location>
        <begin position="1"/>
        <end position="29"/>
    </location>
</feature>
<keyword evidence="5" id="KW-1133">Transmembrane helix</keyword>
<evidence type="ECO:0000256" key="5">
    <source>
        <dbReference type="ARBA" id="ARBA00022989"/>
    </source>
</evidence>
<evidence type="ECO:0000256" key="1">
    <source>
        <dbReference type="ARBA" id="ARBA00022692"/>
    </source>
</evidence>
<dbReference type="GO" id="GO:0016320">
    <property type="term" value="P:endoplasmic reticulum membrane fusion"/>
    <property type="evidence" value="ECO:0007669"/>
    <property type="project" value="TreeGrafter"/>
</dbReference>
<keyword evidence="6" id="KW-0342">GTP-binding</keyword>
<feature type="non-terminal residue" evidence="11">
    <location>
        <position position="1"/>
    </location>
</feature>
<dbReference type="SUPFAM" id="SSF52540">
    <property type="entry name" value="P-loop containing nucleoside triphosphate hydrolases"/>
    <property type="match status" value="1"/>
</dbReference>
<reference evidence="11" key="1">
    <citation type="submission" date="2015-08" db="EMBL/GenBank/DDBJ databases">
        <authorList>
            <person name="Babu N.S."/>
            <person name="Beckwith C.J."/>
            <person name="Beseler K.G."/>
            <person name="Brison A."/>
            <person name="Carone J.V."/>
            <person name="Caskin T.P."/>
            <person name="Diamond M."/>
            <person name="Durham M.E."/>
            <person name="Foxe J.M."/>
            <person name="Go M."/>
            <person name="Henderson B.A."/>
            <person name="Jones I.B."/>
            <person name="McGettigan J.A."/>
            <person name="Micheletti S.J."/>
            <person name="Nasrallah M.E."/>
            <person name="Ortiz D."/>
            <person name="Piller C.R."/>
            <person name="Privatt S.R."/>
            <person name="Schneider S.L."/>
            <person name="Sharp S."/>
            <person name="Smith T.C."/>
            <person name="Stanton J.D."/>
            <person name="Ullery H.E."/>
            <person name="Wilson R.J."/>
            <person name="Serrano M.G."/>
            <person name="Buck G."/>
            <person name="Lee V."/>
            <person name="Wang Y."/>
            <person name="Carvalho R."/>
            <person name="Voegtly L."/>
            <person name="Shi R."/>
            <person name="Duckworth R."/>
            <person name="Johnson A."/>
            <person name="Loviza R."/>
            <person name="Walstead R."/>
            <person name="Shah Z."/>
            <person name="Kiflezghi M."/>
            <person name="Wade K."/>
            <person name="Ball S.L."/>
            <person name="Bradley K.W."/>
            <person name="Asai D.J."/>
            <person name="Bowman C.A."/>
            <person name="Russell D.A."/>
            <person name="Pope W.H."/>
            <person name="Jacobs-Sera D."/>
            <person name="Hendrix R.W."/>
            <person name="Hatfull G.F."/>
        </authorList>
    </citation>
    <scope>NUCLEOTIDE SEQUENCE</scope>
</reference>
<evidence type="ECO:0000313" key="11">
    <source>
        <dbReference type="EMBL" id="JAT74475.1"/>
    </source>
</evidence>
<dbReference type="Pfam" id="PF05879">
    <property type="entry name" value="RHD3_GTPase"/>
    <property type="match status" value="1"/>
</dbReference>
<dbReference type="GO" id="GO:0003924">
    <property type="term" value="F:GTPase activity"/>
    <property type="evidence" value="ECO:0007669"/>
    <property type="project" value="TreeGrafter"/>
</dbReference>
<evidence type="ECO:0000256" key="3">
    <source>
        <dbReference type="ARBA" id="ARBA00022801"/>
    </source>
</evidence>
<evidence type="ECO:0000259" key="10">
    <source>
        <dbReference type="PROSITE" id="PS51715"/>
    </source>
</evidence>
<dbReference type="InterPro" id="IPR008803">
    <property type="entry name" value="RHD3/Sey1"/>
</dbReference>
<dbReference type="PROSITE" id="PS51715">
    <property type="entry name" value="G_GB1_RHD3"/>
    <property type="match status" value="1"/>
</dbReference>